<keyword evidence="2" id="KW-1185">Reference proteome</keyword>
<dbReference type="PANTHER" id="PTHR43293">
    <property type="entry name" value="ACETATE COA-TRANSFERASE YDIF"/>
    <property type="match status" value="1"/>
</dbReference>
<dbReference type="Pfam" id="PF01144">
    <property type="entry name" value="CoA_trans"/>
    <property type="match status" value="1"/>
</dbReference>
<comment type="caution">
    <text evidence="1">The sequence shown here is derived from an EMBL/GenBank/DDBJ whole genome shotgun (WGS) entry which is preliminary data.</text>
</comment>
<accession>A0ABY1QG78</accession>
<reference evidence="1 2" key="1">
    <citation type="submission" date="2017-05" db="EMBL/GenBank/DDBJ databases">
        <authorList>
            <person name="Varghese N."/>
            <person name="Submissions S."/>
        </authorList>
    </citation>
    <scope>NUCLEOTIDE SEQUENCE [LARGE SCALE GENOMIC DNA]</scope>
    <source>
        <strain evidence="1 2">DSM 26001</strain>
    </source>
</reference>
<dbReference type="InterPro" id="IPR037171">
    <property type="entry name" value="NagB/RpiA_transferase-like"/>
</dbReference>
<dbReference type="EMBL" id="FXUL01000015">
    <property type="protein sequence ID" value="SMP69788.1"/>
    <property type="molecule type" value="Genomic_DNA"/>
</dbReference>
<proteinExistence type="predicted"/>
<dbReference type="Gene3D" id="3.40.1080.10">
    <property type="entry name" value="Glutaconate Coenzyme A-transferase"/>
    <property type="match status" value="2"/>
</dbReference>
<dbReference type="SMART" id="SM00882">
    <property type="entry name" value="CoA_trans"/>
    <property type="match status" value="1"/>
</dbReference>
<protein>
    <submittedName>
        <fullName evidence="1">Propionate CoA-transferase</fullName>
    </submittedName>
</protein>
<dbReference type="SUPFAM" id="SSF100950">
    <property type="entry name" value="NagB/RpiA/CoA transferase-like"/>
    <property type="match status" value="2"/>
</dbReference>
<organism evidence="1 2">
    <name type="scientific">Noviherbaspirillum suwonense</name>
    <dbReference type="NCBI Taxonomy" id="1224511"/>
    <lineage>
        <taxon>Bacteria</taxon>
        <taxon>Pseudomonadati</taxon>
        <taxon>Pseudomonadota</taxon>
        <taxon>Betaproteobacteria</taxon>
        <taxon>Burkholderiales</taxon>
        <taxon>Oxalobacteraceae</taxon>
        <taxon>Noviherbaspirillum</taxon>
    </lineage>
</organism>
<dbReference type="Proteomes" id="UP001158049">
    <property type="component" value="Unassembled WGS sequence"/>
</dbReference>
<gene>
    <name evidence="1" type="ORF">SAMN06295970_11596</name>
</gene>
<dbReference type="RefSeq" id="WP_283443712.1">
    <property type="nucleotide sequence ID" value="NZ_FXUL01000015.1"/>
</dbReference>
<dbReference type="InterPro" id="IPR004165">
    <property type="entry name" value="CoA_trans_fam_I"/>
</dbReference>
<evidence type="ECO:0000313" key="1">
    <source>
        <dbReference type="EMBL" id="SMP69788.1"/>
    </source>
</evidence>
<evidence type="ECO:0000313" key="2">
    <source>
        <dbReference type="Proteomes" id="UP001158049"/>
    </source>
</evidence>
<sequence length="669" mass="72695">MSPFPPQAASLDQTAAGARRSHRNKIVSAAEAVRLIHDGDTVATGGFVGIGFAENIAVALEQRFLENGAGRPRDLTLIYAAGQGDGRDRGLNHLGHEGLVKRVIGGHWGLVPRLQRLAMENRVEAYNLPQGIISHLFRDIAAGKPGVLSHVGLGTFVDPRHGGGKVNERTTEDLVELMTVGGREYLFYKAMPINVGIIRGTTADANGNVTMEREALTLEALAIAMAAHNSGGIVIVQVERIADTGTLNPRQVKIPGVLVDCVVVAERPEYHMQTFAEAYSPAFSGEIRVPVSSLQPMAFNERKIIARRAVMELKPNSVVNLGIGMPEGVASVAAEEKILDLVTLTAEPGVIGGIPAGGLNFGAASNPDAIIDQPSQFDFYDGGGLDVAFLGLAQADRHGNLNVSKFGTRLAGAGGFINISQNAKKVVFVGTFTAGDLQVEIREGAMRIAREGSACKFVEEVEHRTYSGVHAAQRGQVALYITERCVLQLSAAGLEVIEVAPGIDLERDVIGQMRFRPAISPQLKLMDERIFRPGAMGLRDDILFLPLPQRLRFDAERNIFFINFEGLEVRTMAEIDEIHMSVAQHLAPLQRKVPAIVNYDNFSIAPELMDDYIAMVRDLTERFYSRVTRYTTSTFMRSYFGRALRAHDAEPALYATPEEALSQLMKPQA</sequence>
<dbReference type="PANTHER" id="PTHR43293:SF1">
    <property type="entry name" value="ACETATE COA-TRANSFERASE YDIF"/>
    <property type="match status" value="1"/>
</dbReference>
<name>A0ABY1QG78_9BURK</name>